<dbReference type="InterPro" id="IPR011989">
    <property type="entry name" value="ARM-like"/>
</dbReference>
<dbReference type="PANTHER" id="PTHR12697">
    <property type="entry name" value="PBS LYASE HEAT-LIKE PROTEIN"/>
    <property type="match status" value="1"/>
</dbReference>
<organism evidence="3 4">
    <name type="scientific">Peribacillus simplex</name>
    <dbReference type="NCBI Taxonomy" id="1478"/>
    <lineage>
        <taxon>Bacteria</taxon>
        <taxon>Bacillati</taxon>
        <taxon>Bacillota</taxon>
        <taxon>Bacilli</taxon>
        <taxon>Bacillales</taxon>
        <taxon>Bacillaceae</taxon>
        <taxon>Peribacillus</taxon>
    </lineage>
</organism>
<comment type="caution">
    <text evidence="3">The sequence shown here is derived from an EMBL/GenBank/DDBJ whole genome shotgun (WGS) entry which is preliminary data.</text>
</comment>
<protein>
    <submittedName>
        <fullName evidence="3">Virulence factor</fullName>
    </submittedName>
</protein>
<dbReference type="Gene3D" id="1.25.10.10">
    <property type="entry name" value="Leucine-rich Repeat Variant"/>
    <property type="match status" value="1"/>
</dbReference>
<sequence length="379" mass="43198">MKIKSIEPTPSPNTMKINLTEELSAGKSNNYKKDQAEQAPQLIKDLFTIDGVKGVYHVADFLAIERNAKYDWKDILVQIRQVFGEKTEEQNEETILNEHYGEVTVAIQQFKGIPMQIKASDSQQEKRFALPEYFLKGIAAAQKEDDNVVLLRKWKDYGIRYGDMEDIVKEVSDELIAAYPEERIKQLAAAADLLTDKKEAFVKRPKIKLTAEMLNDESWEKRYQALEQMEDPTVDDIPVLDMALADSKVSIRRLAVVYLGMIEDRQVLPSLYKALKDKSAAVRRTAGDCLSDLGFEEAMGEMSQSLSDKNKLVRWRAAMFLYEAGDESTLQSLKKAEQDPEFEVALQIKMAIARIENGEEAKGSVWKQMTESRQPNDER</sequence>
<dbReference type="InterPro" id="IPR014824">
    <property type="entry name" value="Nfu/NifU_N"/>
</dbReference>
<accession>A0A109N2P2</accession>
<dbReference type="EMBL" id="LNNH01000004">
    <property type="protein sequence ID" value="KWW22363.1"/>
    <property type="molecule type" value="Genomic_DNA"/>
</dbReference>
<dbReference type="InterPro" id="IPR016024">
    <property type="entry name" value="ARM-type_fold"/>
</dbReference>
<name>A0A109N2P2_9BACI</name>
<feature type="domain" description="Scaffold protein Nfu/NifU N-terminal" evidence="2">
    <location>
        <begin position="4"/>
        <end position="90"/>
    </location>
</feature>
<dbReference type="InterPro" id="IPR036498">
    <property type="entry name" value="Nfu/NifU_N_sf"/>
</dbReference>
<keyword evidence="4" id="KW-1185">Reference proteome</keyword>
<dbReference type="Gene3D" id="3.30.1370.70">
    <property type="entry name" value="Scaffold protein Nfu/NifU, N-terminal domain"/>
    <property type="match status" value="1"/>
</dbReference>
<dbReference type="Pfam" id="PF13769">
    <property type="entry name" value="Virulence_fact"/>
    <property type="match status" value="1"/>
</dbReference>
<dbReference type="InterPro" id="IPR025989">
    <property type="entry name" value="Virulence_F_dom"/>
</dbReference>
<dbReference type="Pfam" id="PF13646">
    <property type="entry name" value="HEAT_2"/>
    <property type="match status" value="1"/>
</dbReference>
<dbReference type="PANTHER" id="PTHR12697:SF37">
    <property type="entry name" value="CONSERVED VIRULENCE FACTOR C"/>
    <property type="match status" value="1"/>
</dbReference>
<dbReference type="InterPro" id="IPR004155">
    <property type="entry name" value="PBS_lyase_HEAT"/>
</dbReference>
<evidence type="ECO:0000259" key="2">
    <source>
        <dbReference type="SMART" id="SM00932"/>
    </source>
</evidence>
<dbReference type="RefSeq" id="WP_061140408.1">
    <property type="nucleotide sequence ID" value="NZ_LNNH01000004.1"/>
</dbReference>
<evidence type="ECO:0000313" key="4">
    <source>
        <dbReference type="Proteomes" id="UP000064189"/>
    </source>
</evidence>
<dbReference type="GO" id="GO:0016491">
    <property type="term" value="F:oxidoreductase activity"/>
    <property type="evidence" value="ECO:0007669"/>
    <property type="project" value="TreeGrafter"/>
</dbReference>
<dbReference type="SMART" id="SM00932">
    <property type="entry name" value="Nfu_N"/>
    <property type="match status" value="1"/>
</dbReference>
<evidence type="ECO:0000313" key="3">
    <source>
        <dbReference type="EMBL" id="KWW22363.1"/>
    </source>
</evidence>
<evidence type="ECO:0000256" key="1">
    <source>
        <dbReference type="SAM" id="MobiDB-lite"/>
    </source>
</evidence>
<proteinExistence type="predicted"/>
<dbReference type="AlphaFoldDB" id="A0A109N2P2"/>
<gene>
    <name evidence="3" type="ORF">AS888_12555</name>
</gene>
<feature type="region of interest" description="Disordered" evidence="1">
    <location>
        <begin position="360"/>
        <end position="379"/>
    </location>
</feature>
<dbReference type="SUPFAM" id="SSF110836">
    <property type="entry name" value="Hypothetical protein SAV1430"/>
    <property type="match status" value="1"/>
</dbReference>
<dbReference type="Pfam" id="PF08712">
    <property type="entry name" value="Nfu_N"/>
    <property type="match status" value="1"/>
</dbReference>
<dbReference type="SMART" id="SM00567">
    <property type="entry name" value="EZ_HEAT"/>
    <property type="match status" value="3"/>
</dbReference>
<reference evidence="3 4" key="1">
    <citation type="submission" date="2015-11" db="EMBL/GenBank/DDBJ databases">
        <title>Genome Sequence of Bacillus simplex strain VanAntwerpen2.</title>
        <authorList>
            <person name="Couger M.B."/>
        </authorList>
    </citation>
    <scope>NUCLEOTIDE SEQUENCE [LARGE SCALE GENOMIC DNA]</scope>
    <source>
        <strain evidence="3 4">VanAntwerpen02</strain>
    </source>
</reference>
<dbReference type="Proteomes" id="UP000064189">
    <property type="component" value="Unassembled WGS sequence"/>
</dbReference>
<dbReference type="SUPFAM" id="SSF48371">
    <property type="entry name" value="ARM repeat"/>
    <property type="match status" value="1"/>
</dbReference>